<gene>
    <name evidence="1" type="ORF">KI387_024930</name>
</gene>
<dbReference type="EMBL" id="JAHRHJ020000005">
    <property type="protein sequence ID" value="KAH9316303.1"/>
    <property type="molecule type" value="Genomic_DNA"/>
</dbReference>
<reference evidence="1 2" key="1">
    <citation type="journal article" date="2021" name="Nat. Plants">
        <title>The Taxus genome provides insights into paclitaxel biosynthesis.</title>
        <authorList>
            <person name="Xiong X."/>
            <person name="Gou J."/>
            <person name="Liao Q."/>
            <person name="Li Y."/>
            <person name="Zhou Q."/>
            <person name="Bi G."/>
            <person name="Li C."/>
            <person name="Du R."/>
            <person name="Wang X."/>
            <person name="Sun T."/>
            <person name="Guo L."/>
            <person name="Liang H."/>
            <person name="Lu P."/>
            <person name="Wu Y."/>
            <person name="Zhang Z."/>
            <person name="Ro D.K."/>
            <person name="Shang Y."/>
            <person name="Huang S."/>
            <person name="Yan J."/>
        </authorList>
    </citation>
    <scope>NUCLEOTIDE SEQUENCE [LARGE SCALE GENOMIC DNA]</scope>
    <source>
        <strain evidence="1">Ta-2019</strain>
    </source>
</reference>
<sequence>MVAWGNLYHPHGRPYFRPYINTYPPSPVIINLSAGHVFQSHQCSLVVWLAVDEQFRHLSGDKDKAVPVRCSEK</sequence>
<evidence type="ECO:0000313" key="2">
    <source>
        <dbReference type="Proteomes" id="UP000824469"/>
    </source>
</evidence>
<protein>
    <submittedName>
        <fullName evidence="1">Uncharacterized protein</fullName>
    </submittedName>
</protein>
<comment type="caution">
    <text evidence="1">The sequence shown here is derived from an EMBL/GenBank/DDBJ whole genome shotgun (WGS) entry which is preliminary data.</text>
</comment>
<accession>A0AA38G6N7</accession>
<dbReference type="AlphaFoldDB" id="A0AA38G6N7"/>
<keyword evidence="2" id="KW-1185">Reference proteome</keyword>
<organism evidence="1 2">
    <name type="scientific">Taxus chinensis</name>
    <name type="common">Chinese yew</name>
    <name type="synonym">Taxus wallichiana var. chinensis</name>
    <dbReference type="NCBI Taxonomy" id="29808"/>
    <lineage>
        <taxon>Eukaryota</taxon>
        <taxon>Viridiplantae</taxon>
        <taxon>Streptophyta</taxon>
        <taxon>Embryophyta</taxon>
        <taxon>Tracheophyta</taxon>
        <taxon>Spermatophyta</taxon>
        <taxon>Pinopsida</taxon>
        <taxon>Pinidae</taxon>
        <taxon>Conifers II</taxon>
        <taxon>Cupressales</taxon>
        <taxon>Taxaceae</taxon>
        <taxon>Taxus</taxon>
    </lineage>
</organism>
<name>A0AA38G6N7_TAXCH</name>
<feature type="non-terminal residue" evidence="1">
    <location>
        <position position="73"/>
    </location>
</feature>
<dbReference type="Proteomes" id="UP000824469">
    <property type="component" value="Unassembled WGS sequence"/>
</dbReference>
<evidence type="ECO:0000313" key="1">
    <source>
        <dbReference type="EMBL" id="KAH9316303.1"/>
    </source>
</evidence>
<proteinExistence type="predicted"/>